<dbReference type="InterPro" id="IPR051207">
    <property type="entry name" value="ComplexI_NDUFA9_subunit"/>
</dbReference>
<reference evidence="2 3" key="1">
    <citation type="submission" date="2015-07" db="EMBL/GenBank/DDBJ databases">
        <title>The draft genome sequence of Leadbetterella sp. JN14-9.</title>
        <authorList>
            <person name="Liu Y."/>
            <person name="Du J."/>
            <person name="Shao Z."/>
        </authorList>
    </citation>
    <scope>NUCLEOTIDE SEQUENCE [LARGE SCALE GENOMIC DNA]</scope>
    <source>
        <strain evidence="2 3">JN14-9</strain>
    </source>
</reference>
<dbReference type="Pfam" id="PF01370">
    <property type="entry name" value="Epimerase"/>
    <property type="match status" value="1"/>
</dbReference>
<dbReference type="Gene3D" id="3.40.50.720">
    <property type="entry name" value="NAD(P)-binding Rossmann-like Domain"/>
    <property type="match status" value="1"/>
</dbReference>
<feature type="domain" description="NAD-dependent epimerase/dehydratase" evidence="1">
    <location>
        <begin position="7"/>
        <end position="163"/>
    </location>
</feature>
<dbReference type="InterPro" id="IPR036291">
    <property type="entry name" value="NAD(P)-bd_dom_sf"/>
</dbReference>
<dbReference type="Proteomes" id="UP000050454">
    <property type="component" value="Unassembled WGS sequence"/>
</dbReference>
<comment type="caution">
    <text evidence="2">The sequence shown here is derived from an EMBL/GenBank/DDBJ whole genome shotgun (WGS) entry which is preliminary data.</text>
</comment>
<evidence type="ECO:0000313" key="2">
    <source>
        <dbReference type="EMBL" id="KPM47271.1"/>
    </source>
</evidence>
<accession>A0A0P7C009</accession>
<dbReference type="PANTHER" id="PTHR12126">
    <property type="entry name" value="NADH-UBIQUINONE OXIDOREDUCTASE 39 KDA SUBUNIT-RELATED"/>
    <property type="match status" value="1"/>
</dbReference>
<name>A0A0P7C009_9BACT</name>
<dbReference type="PANTHER" id="PTHR12126:SF11">
    <property type="entry name" value="NADH DEHYDROGENASE [UBIQUINONE] 1 ALPHA SUBCOMPLEX SUBUNIT 9, MITOCHONDRIAL"/>
    <property type="match status" value="1"/>
</dbReference>
<dbReference type="GO" id="GO:0044877">
    <property type="term" value="F:protein-containing complex binding"/>
    <property type="evidence" value="ECO:0007669"/>
    <property type="project" value="TreeGrafter"/>
</dbReference>
<protein>
    <recommendedName>
        <fullName evidence="1">NAD-dependent epimerase/dehydratase domain-containing protein</fullName>
    </recommendedName>
</protein>
<evidence type="ECO:0000313" key="3">
    <source>
        <dbReference type="Proteomes" id="UP000050454"/>
    </source>
</evidence>
<gene>
    <name evidence="2" type="ORF">AFM12_15860</name>
</gene>
<dbReference type="OrthoDB" id="596910at2"/>
<dbReference type="SUPFAM" id="SSF51735">
    <property type="entry name" value="NAD(P)-binding Rossmann-fold domains"/>
    <property type="match status" value="1"/>
</dbReference>
<sequence length="293" mass="32801">MSAKLKVFITGLSSSLLQKVADFLSEDQYEIIGLTRKDLPPQVKNVKWVKGQLENPASYSQSLAGVSFVIHGAALTHTTKEEDYYKVNFEGTKLLVNEALKYGVKQFVLISSRAAVEGSGGYGESKLAAEKYVQKSFKNWIVFKPGEIFGGIKSEGIESLIDDAIQKKFVVYPGGKSQMYPVSLNDTARVIYEWTFEKRCFGEIITVNGPDGFTYQELIRKIASYTGQKPILLPIPKVTMYLIKAALKLLGLRLGIVPDQVDRFYAPKPVQYLDFPFEKIDAYLLQKIETAVK</sequence>
<dbReference type="InterPro" id="IPR001509">
    <property type="entry name" value="Epimerase_deHydtase"/>
</dbReference>
<dbReference type="RefSeq" id="WP_055150095.1">
    <property type="nucleotide sequence ID" value="NZ_JXSZ01000012.1"/>
</dbReference>
<dbReference type="EMBL" id="LGTQ01000012">
    <property type="protein sequence ID" value="KPM47271.1"/>
    <property type="molecule type" value="Genomic_DNA"/>
</dbReference>
<dbReference type="AlphaFoldDB" id="A0A0P7C009"/>
<proteinExistence type="predicted"/>
<keyword evidence="3" id="KW-1185">Reference proteome</keyword>
<evidence type="ECO:0000259" key="1">
    <source>
        <dbReference type="Pfam" id="PF01370"/>
    </source>
</evidence>
<organism evidence="2 3">
    <name type="scientific">Jiulongibacter sediminis</name>
    <dbReference type="NCBI Taxonomy" id="1605367"/>
    <lineage>
        <taxon>Bacteria</taxon>
        <taxon>Pseudomonadati</taxon>
        <taxon>Bacteroidota</taxon>
        <taxon>Cytophagia</taxon>
        <taxon>Cytophagales</taxon>
        <taxon>Leadbetterellaceae</taxon>
        <taxon>Jiulongibacter</taxon>
    </lineage>
</organism>
<dbReference type="STRING" id="1605367.AFM12_15860"/>